<dbReference type="Pfam" id="PF00589">
    <property type="entry name" value="Phage_integrase"/>
    <property type="match status" value="1"/>
</dbReference>
<evidence type="ECO:0000256" key="2">
    <source>
        <dbReference type="ARBA" id="ARBA00022908"/>
    </source>
</evidence>
<dbReference type="PANTHER" id="PTHR30349">
    <property type="entry name" value="PHAGE INTEGRASE-RELATED"/>
    <property type="match status" value="1"/>
</dbReference>
<reference evidence="7" key="1">
    <citation type="submission" date="2016-10" db="EMBL/GenBank/DDBJ databases">
        <authorList>
            <person name="Varghese N."/>
            <person name="Submissions S."/>
        </authorList>
    </citation>
    <scope>NUCLEOTIDE SEQUENCE [LARGE SCALE GENOMIC DNA]</scope>
    <source>
        <strain evidence="7">CGMCC 1.2747</strain>
    </source>
</reference>
<dbReference type="GO" id="GO:0015074">
    <property type="term" value="P:DNA integration"/>
    <property type="evidence" value="ECO:0007669"/>
    <property type="project" value="UniProtKB-KW"/>
</dbReference>
<dbReference type="PROSITE" id="PS51898">
    <property type="entry name" value="TYR_RECOMBINASE"/>
    <property type="match status" value="1"/>
</dbReference>
<dbReference type="InterPro" id="IPR010998">
    <property type="entry name" value="Integrase_recombinase_N"/>
</dbReference>
<evidence type="ECO:0000259" key="5">
    <source>
        <dbReference type="PROSITE" id="PS51898"/>
    </source>
</evidence>
<evidence type="ECO:0000256" key="4">
    <source>
        <dbReference type="ARBA" id="ARBA00023172"/>
    </source>
</evidence>
<evidence type="ECO:0000256" key="3">
    <source>
        <dbReference type="ARBA" id="ARBA00023125"/>
    </source>
</evidence>
<dbReference type="EMBL" id="FNDB01000003">
    <property type="protein sequence ID" value="SDG95176.1"/>
    <property type="molecule type" value="Genomic_DNA"/>
</dbReference>
<dbReference type="InterPro" id="IPR004107">
    <property type="entry name" value="Integrase_SAM-like_N"/>
</dbReference>
<accession>A0A1G7YFQ7</accession>
<dbReference type="GO" id="GO:0006310">
    <property type="term" value="P:DNA recombination"/>
    <property type="evidence" value="ECO:0007669"/>
    <property type="project" value="UniProtKB-KW"/>
</dbReference>
<evidence type="ECO:0000313" key="7">
    <source>
        <dbReference type="Proteomes" id="UP000199274"/>
    </source>
</evidence>
<dbReference type="STRING" id="178355.SAMN04488062_103181"/>
<proteinExistence type="inferred from homology"/>
<dbReference type="Gene3D" id="1.10.443.10">
    <property type="entry name" value="Intergrase catalytic core"/>
    <property type="match status" value="1"/>
</dbReference>
<dbReference type="InterPro" id="IPR011010">
    <property type="entry name" value="DNA_brk_join_enz"/>
</dbReference>
<dbReference type="GO" id="GO:0003677">
    <property type="term" value="F:DNA binding"/>
    <property type="evidence" value="ECO:0007669"/>
    <property type="project" value="UniProtKB-KW"/>
</dbReference>
<evidence type="ECO:0000313" key="6">
    <source>
        <dbReference type="EMBL" id="SDG95176.1"/>
    </source>
</evidence>
<dbReference type="OrthoDB" id="1399884at2"/>
<dbReference type="Proteomes" id="UP000199274">
    <property type="component" value="Unassembled WGS sequence"/>
</dbReference>
<dbReference type="Gene3D" id="1.10.150.130">
    <property type="match status" value="1"/>
</dbReference>
<keyword evidence="3" id="KW-0238">DNA-binding</keyword>
<name>A0A1G7YFQ7_9FLAO</name>
<feature type="domain" description="Tyr recombinase" evidence="5">
    <location>
        <begin position="101"/>
        <end position="286"/>
    </location>
</feature>
<dbReference type="InterPro" id="IPR002104">
    <property type="entry name" value="Integrase_catalytic"/>
</dbReference>
<dbReference type="InterPro" id="IPR050090">
    <property type="entry name" value="Tyrosine_recombinase_XerCD"/>
</dbReference>
<keyword evidence="7" id="KW-1185">Reference proteome</keyword>
<keyword evidence="4" id="KW-0233">DNA recombination</keyword>
<dbReference type="PANTHER" id="PTHR30349:SF41">
    <property type="entry name" value="INTEGRASE_RECOMBINASE PROTEIN MJ0367-RELATED"/>
    <property type="match status" value="1"/>
</dbReference>
<dbReference type="InterPro" id="IPR013762">
    <property type="entry name" value="Integrase-like_cat_sf"/>
</dbReference>
<evidence type="ECO:0000256" key="1">
    <source>
        <dbReference type="ARBA" id="ARBA00008857"/>
    </source>
</evidence>
<gene>
    <name evidence="6" type="ORF">SAMN04488062_103181</name>
</gene>
<protein>
    <submittedName>
        <fullName evidence="6">Site-specific recombinase XerD</fullName>
    </submittedName>
</protein>
<dbReference type="Pfam" id="PF13495">
    <property type="entry name" value="Phage_int_SAM_4"/>
    <property type="match status" value="1"/>
</dbReference>
<dbReference type="SUPFAM" id="SSF56349">
    <property type="entry name" value="DNA breaking-rejoining enzymes"/>
    <property type="match status" value="1"/>
</dbReference>
<sequence length="432" mass="50227">MNTELFYDTIESRLRNDNFSESTIKLYVSGIKRFTIFTKKNDVNEIDNNDLAKFSKSLFKNKSLKNGTLRPIKYGINYGFNTILNKNLDVNLIPIPKSISIPKEYFTKQEIAHFFQSISNKKHKAIFEIMYALGIDTSEVINLRITDLNSKKRTVTIRDNTTKIKRVAFLPASILENLRDYYKIYKPTLYLFEGQNEGSQLSDRTIQHTFRISVEKNNFNKVLTTRSIKNSHIKHLTEDGIPLNNILEELNIKSTETLKLFNDVCFPTKKYNSSPFDTLQMEQKNNSDFLDTTDLEYILSKVTDEEERDYLKEGLRCFKANALRAGVIFLWTASVYKIQKMCLTQSLGFINTELKKIYPKAKEIKVIDDFGYIKDEYLLELACKLKLLDKTKKEELKNTCLDLRNKCGHPGKYKPKGQKIKAFVEDIIGMLY</sequence>
<dbReference type="RefSeq" id="WP_091255781.1">
    <property type="nucleotide sequence ID" value="NZ_FNDB01000003.1"/>
</dbReference>
<comment type="similarity">
    <text evidence="1">Belongs to the 'phage' integrase family.</text>
</comment>
<organism evidence="6 7">
    <name type="scientific">Flavobacterium omnivorum</name>
    <dbReference type="NCBI Taxonomy" id="178355"/>
    <lineage>
        <taxon>Bacteria</taxon>
        <taxon>Pseudomonadati</taxon>
        <taxon>Bacteroidota</taxon>
        <taxon>Flavobacteriia</taxon>
        <taxon>Flavobacteriales</taxon>
        <taxon>Flavobacteriaceae</taxon>
        <taxon>Flavobacterium</taxon>
    </lineage>
</organism>
<dbReference type="AlphaFoldDB" id="A0A1G7YFQ7"/>
<keyword evidence="2" id="KW-0229">DNA integration</keyword>